<proteinExistence type="predicted"/>
<evidence type="ECO:0000313" key="3">
    <source>
        <dbReference type="Proteomes" id="UP000684084"/>
    </source>
</evidence>
<evidence type="ECO:0000256" key="1">
    <source>
        <dbReference type="SAM" id="MobiDB-lite"/>
    </source>
</evidence>
<accession>A0A916E6Q8</accession>
<gene>
    <name evidence="2" type="ORF">CHRIB12_LOCUS7507</name>
</gene>
<evidence type="ECO:0000313" key="2">
    <source>
        <dbReference type="EMBL" id="CAB5359016.1"/>
    </source>
</evidence>
<dbReference type="EMBL" id="CAGKOT010000013">
    <property type="protein sequence ID" value="CAB5359016.1"/>
    <property type="molecule type" value="Genomic_DNA"/>
</dbReference>
<protein>
    <submittedName>
        <fullName evidence="2">Uncharacterized protein</fullName>
    </submittedName>
</protein>
<organism evidence="2 3">
    <name type="scientific">Rhizophagus irregularis</name>
    <dbReference type="NCBI Taxonomy" id="588596"/>
    <lineage>
        <taxon>Eukaryota</taxon>
        <taxon>Fungi</taxon>
        <taxon>Fungi incertae sedis</taxon>
        <taxon>Mucoromycota</taxon>
        <taxon>Glomeromycotina</taxon>
        <taxon>Glomeromycetes</taxon>
        <taxon>Glomerales</taxon>
        <taxon>Glomeraceae</taxon>
        <taxon>Rhizophagus</taxon>
    </lineage>
</organism>
<comment type="caution">
    <text evidence="2">The sequence shown here is derived from an EMBL/GenBank/DDBJ whole genome shotgun (WGS) entry which is preliminary data.</text>
</comment>
<name>A0A916E6Q8_9GLOM</name>
<sequence length="104" mass="11268">MKMAELTNWSGEANSGSSERGLVEPQSSAMIITDEDGASMSPKVNRKVQVQQTYDAYKRGIIGKSTSSLEKAPFKQAESKVMAADTAKTATSKTWSAYTLITQQ</sequence>
<dbReference type="AlphaFoldDB" id="A0A916E6Q8"/>
<feature type="region of interest" description="Disordered" evidence="1">
    <location>
        <begin position="1"/>
        <end position="26"/>
    </location>
</feature>
<dbReference type="OrthoDB" id="15001at2759"/>
<feature type="compositionally biased region" description="Polar residues" evidence="1">
    <location>
        <begin position="7"/>
        <end position="18"/>
    </location>
</feature>
<dbReference type="Proteomes" id="UP000684084">
    <property type="component" value="Unassembled WGS sequence"/>
</dbReference>
<reference evidence="2" key="1">
    <citation type="submission" date="2020-05" db="EMBL/GenBank/DDBJ databases">
        <authorList>
            <person name="Rincon C."/>
            <person name="Sanders R I."/>
            <person name="Robbins C."/>
            <person name="Chaturvedi A."/>
        </authorList>
    </citation>
    <scope>NUCLEOTIDE SEQUENCE</scope>
    <source>
        <strain evidence="2">CHB12</strain>
    </source>
</reference>